<evidence type="ECO:0000256" key="4">
    <source>
        <dbReference type="ARBA" id="ARBA00022723"/>
    </source>
</evidence>
<dbReference type="AlphaFoldDB" id="A0A951PIU2"/>
<dbReference type="GO" id="GO:0016787">
    <property type="term" value="F:hydrolase activity"/>
    <property type="evidence" value="ECO:0007669"/>
    <property type="project" value="UniProtKB-KW"/>
</dbReference>
<evidence type="ECO:0000256" key="5">
    <source>
        <dbReference type="ARBA" id="ARBA00022801"/>
    </source>
</evidence>
<evidence type="ECO:0000313" key="9">
    <source>
        <dbReference type="EMBL" id="MBW4543398.1"/>
    </source>
</evidence>
<dbReference type="SUPFAM" id="SSF88723">
    <property type="entry name" value="PIN domain-like"/>
    <property type="match status" value="1"/>
</dbReference>
<dbReference type="CDD" id="cd09881">
    <property type="entry name" value="PIN_VapC4-5_FitB-like"/>
    <property type="match status" value="1"/>
</dbReference>
<evidence type="ECO:0000256" key="2">
    <source>
        <dbReference type="ARBA" id="ARBA00022649"/>
    </source>
</evidence>
<accession>A0A951PIU2</accession>
<dbReference type="InterPro" id="IPR050556">
    <property type="entry name" value="Type_II_TA_system_RNase"/>
</dbReference>
<protein>
    <submittedName>
        <fullName evidence="9">Type II toxin-antitoxin system VapC family toxin</fullName>
    </submittedName>
</protein>
<organism evidence="9 10">
    <name type="scientific">Symplocastrum torsivum CPER-KK1</name>
    <dbReference type="NCBI Taxonomy" id="450513"/>
    <lineage>
        <taxon>Bacteria</taxon>
        <taxon>Bacillati</taxon>
        <taxon>Cyanobacteriota</taxon>
        <taxon>Cyanophyceae</taxon>
        <taxon>Oscillatoriophycideae</taxon>
        <taxon>Oscillatoriales</taxon>
        <taxon>Microcoleaceae</taxon>
        <taxon>Symplocastrum</taxon>
    </lineage>
</organism>
<keyword evidence="5" id="KW-0378">Hydrolase</keyword>
<dbReference type="GO" id="GO:0046872">
    <property type="term" value="F:metal ion binding"/>
    <property type="evidence" value="ECO:0007669"/>
    <property type="project" value="UniProtKB-KW"/>
</dbReference>
<sequence>MYLLDTNHCSRIIQGDTVLVRRLQELGKVPVATNVIVCGELTFMAQNSQQRAANIIRVQVFLRGIDIYPIDRETADIYGQFKAEIITQFGPRERSRRRTTKIEELGMSENDLWIASTALRHEITLVSADSDFQRMREVRAFSLESWLSPDTPTPPTP</sequence>
<dbReference type="InterPro" id="IPR029060">
    <property type="entry name" value="PIN-like_dom_sf"/>
</dbReference>
<comment type="caution">
    <text evidence="9">The sequence shown here is derived from an EMBL/GenBank/DDBJ whole genome shotgun (WGS) entry which is preliminary data.</text>
</comment>
<comment type="similarity">
    <text evidence="7">Belongs to the PINc/VapC protein family.</text>
</comment>
<reference evidence="9" key="1">
    <citation type="submission" date="2021-05" db="EMBL/GenBank/DDBJ databases">
        <authorList>
            <person name="Pietrasiak N."/>
            <person name="Ward R."/>
            <person name="Stajich J.E."/>
            <person name="Kurbessoian T."/>
        </authorList>
    </citation>
    <scope>NUCLEOTIDE SEQUENCE</scope>
    <source>
        <strain evidence="9">CPER-KK1</strain>
    </source>
</reference>
<dbReference type="InterPro" id="IPR002716">
    <property type="entry name" value="PIN_dom"/>
</dbReference>
<evidence type="ECO:0000256" key="6">
    <source>
        <dbReference type="ARBA" id="ARBA00022842"/>
    </source>
</evidence>
<keyword evidence="3" id="KW-0540">Nuclease</keyword>
<dbReference type="EMBL" id="JAHHIF010000003">
    <property type="protein sequence ID" value="MBW4543398.1"/>
    <property type="molecule type" value="Genomic_DNA"/>
</dbReference>
<dbReference type="GO" id="GO:0004518">
    <property type="term" value="F:nuclease activity"/>
    <property type="evidence" value="ECO:0007669"/>
    <property type="project" value="UniProtKB-KW"/>
</dbReference>
<gene>
    <name evidence="9" type="ORF">KME25_02960</name>
</gene>
<keyword evidence="6" id="KW-0460">Magnesium</keyword>
<dbReference type="Pfam" id="PF01850">
    <property type="entry name" value="PIN"/>
    <property type="match status" value="1"/>
</dbReference>
<dbReference type="Gene3D" id="3.40.50.1010">
    <property type="entry name" value="5'-nuclease"/>
    <property type="match status" value="1"/>
</dbReference>
<comment type="cofactor">
    <cofactor evidence="1">
        <name>Mg(2+)</name>
        <dbReference type="ChEBI" id="CHEBI:18420"/>
    </cofactor>
</comment>
<feature type="domain" description="PIN" evidence="8">
    <location>
        <begin position="2"/>
        <end position="136"/>
    </location>
</feature>
<evidence type="ECO:0000259" key="8">
    <source>
        <dbReference type="Pfam" id="PF01850"/>
    </source>
</evidence>
<proteinExistence type="inferred from homology"/>
<dbReference type="Proteomes" id="UP000753908">
    <property type="component" value="Unassembled WGS sequence"/>
</dbReference>
<keyword evidence="2" id="KW-1277">Toxin-antitoxin system</keyword>
<evidence type="ECO:0000256" key="1">
    <source>
        <dbReference type="ARBA" id="ARBA00001946"/>
    </source>
</evidence>
<reference evidence="9" key="2">
    <citation type="journal article" date="2022" name="Microbiol. Resour. Announc.">
        <title>Metagenome Sequencing to Explore Phylogenomics of Terrestrial Cyanobacteria.</title>
        <authorList>
            <person name="Ward R.D."/>
            <person name="Stajich J.E."/>
            <person name="Johansen J.R."/>
            <person name="Huntemann M."/>
            <person name="Clum A."/>
            <person name="Foster B."/>
            <person name="Foster B."/>
            <person name="Roux S."/>
            <person name="Palaniappan K."/>
            <person name="Varghese N."/>
            <person name="Mukherjee S."/>
            <person name="Reddy T.B.K."/>
            <person name="Daum C."/>
            <person name="Copeland A."/>
            <person name="Chen I.A."/>
            <person name="Ivanova N.N."/>
            <person name="Kyrpides N.C."/>
            <person name="Shapiro N."/>
            <person name="Eloe-Fadrosh E.A."/>
            <person name="Pietrasiak N."/>
        </authorList>
    </citation>
    <scope>NUCLEOTIDE SEQUENCE</scope>
    <source>
        <strain evidence="9">CPER-KK1</strain>
    </source>
</reference>
<dbReference type="PANTHER" id="PTHR33653">
    <property type="entry name" value="RIBONUCLEASE VAPC2"/>
    <property type="match status" value="1"/>
</dbReference>
<evidence type="ECO:0000256" key="3">
    <source>
        <dbReference type="ARBA" id="ARBA00022722"/>
    </source>
</evidence>
<evidence type="ECO:0000313" key="10">
    <source>
        <dbReference type="Proteomes" id="UP000753908"/>
    </source>
</evidence>
<keyword evidence="4" id="KW-0479">Metal-binding</keyword>
<evidence type="ECO:0000256" key="7">
    <source>
        <dbReference type="ARBA" id="ARBA00038093"/>
    </source>
</evidence>
<dbReference type="PANTHER" id="PTHR33653:SF1">
    <property type="entry name" value="RIBONUCLEASE VAPC2"/>
    <property type="match status" value="1"/>
</dbReference>
<name>A0A951PIU2_9CYAN</name>